<dbReference type="PANTHER" id="PTHR33740:SF1">
    <property type="entry name" value="SLH DOMAIN PROTEIN"/>
    <property type="match status" value="1"/>
</dbReference>
<accession>A0AAV0ZFR9</accession>
<dbReference type="Proteomes" id="UP001157006">
    <property type="component" value="Chromosome 1S"/>
</dbReference>
<sequence>MWPATLTCTPNPSFFLFLPSNNRPTPRRFLHLSRSSPPDFNGWALLDTPAHATSSNIPTPNPALVALGTSLALMLACFSLSRKGFNIQFTSPLQQMWSTITNPPGDPDQAVEFYQSNETTIESLTETEATEKPARVTIPISVDSTQEEALSVLKKLKIIEDDVDANELCTRREFARWLVKLNSSLERLVPVHRARNFIFRN</sequence>
<dbReference type="AlphaFoldDB" id="A0AAV0ZFR9"/>
<keyword evidence="2" id="KW-1185">Reference proteome</keyword>
<dbReference type="PANTHER" id="PTHR33740">
    <property type="entry name" value="GPI-ANCHORED ADHESIN-LIKE PROTEIN"/>
    <property type="match status" value="1"/>
</dbReference>
<name>A0AAV0ZFR9_VICFA</name>
<reference evidence="1 2" key="1">
    <citation type="submission" date="2023-01" db="EMBL/GenBank/DDBJ databases">
        <authorList>
            <person name="Kreplak J."/>
        </authorList>
    </citation>
    <scope>NUCLEOTIDE SEQUENCE [LARGE SCALE GENOMIC DNA]</scope>
</reference>
<proteinExistence type="predicted"/>
<evidence type="ECO:0000313" key="2">
    <source>
        <dbReference type="Proteomes" id="UP001157006"/>
    </source>
</evidence>
<organism evidence="1 2">
    <name type="scientific">Vicia faba</name>
    <name type="common">Broad bean</name>
    <name type="synonym">Faba vulgaris</name>
    <dbReference type="NCBI Taxonomy" id="3906"/>
    <lineage>
        <taxon>Eukaryota</taxon>
        <taxon>Viridiplantae</taxon>
        <taxon>Streptophyta</taxon>
        <taxon>Embryophyta</taxon>
        <taxon>Tracheophyta</taxon>
        <taxon>Spermatophyta</taxon>
        <taxon>Magnoliopsida</taxon>
        <taxon>eudicotyledons</taxon>
        <taxon>Gunneridae</taxon>
        <taxon>Pentapetalae</taxon>
        <taxon>rosids</taxon>
        <taxon>fabids</taxon>
        <taxon>Fabales</taxon>
        <taxon>Fabaceae</taxon>
        <taxon>Papilionoideae</taxon>
        <taxon>50 kb inversion clade</taxon>
        <taxon>NPAAA clade</taxon>
        <taxon>Hologalegina</taxon>
        <taxon>IRL clade</taxon>
        <taxon>Fabeae</taxon>
        <taxon>Vicia</taxon>
    </lineage>
</organism>
<protein>
    <submittedName>
        <fullName evidence="1">Uncharacterized protein</fullName>
    </submittedName>
</protein>
<evidence type="ECO:0000313" key="1">
    <source>
        <dbReference type="EMBL" id="CAI8595704.1"/>
    </source>
</evidence>
<gene>
    <name evidence="1" type="ORF">VFH_I204080</name>
</gene>
<dbReference type="EMBL" id="OX451735">
    <property type="protein sequence ID" value="CAI8595704.1"/>
    <property type="molecule type" value="Genomic_DNA"/>
</dbReference>